<feature type="transmembrane region" description="Helical" evidence="1">
    <location>
        <begin position="13"/>
        <end position="35"/>
    </location>
</feature>
<evidence type="ECO:0000313" key="3">
    <source>
        <dbReference type="Proteomes" id="UP000297975"/>
    </source>
</evidence>
<proteinExistence type="predicted"/>
<keyword evidence="1" id="KW-0472">Membrane</keyword>
<dbReference type="RefSeq" id="WP_134339557.1">
    <property type="nucleotide sequence ID" value="NZ_SOPW01000005.1"/>
</dbReference>
<organism evidence="2 3">
    <name type="scientific">Filobacillus milosensis</name>
    <dbReference type="NCBI Taxonomy" id="94137"/>
    <lineage>
        <taxon>Bacteria</taxon>
        <taxon>Bacillati</taxon>
        <taxon>Bacillota</taxon>
        <taxon>Bacilli</taxon>
        <taxon>Bacillales</taxon>
        <taxon>Bacillaceae</taxon>
        <taxon>Filobacillus</taxon>
    </lineage>
</organism>
<dbReference type="EMBL" id="SOPW01000005">
    <property type="protein sequence ID" value="TFB22824.1"/>
    <property type="molecule type" value="Genomic_DNA"/>
</dbReference>
<dbReference type="Proteomes" id="UP000297975">
    <property type="component" value="Unassembled WGS sequence"/>
</dbReference>
<evidence type="ECO:0008006" key="4">
    <source>
        <dbReference type="Google" id="ProtNLM"/>
    </source>
</evidence>
<accession>A0A4Y8IQT3</accession>
<evidence type="ECO:0000313" key="2">
    <source>
        <dbReference type="EMBL" id="TFB22824.1"/>
    </source>
</evidence>
<keyword evidence="3" id="KW-1185">Reference proteome</keyword>
<keyword evidence="1" id="KW-0812">Transmembrane</keyword>
<sequence>MNLLMSALNTGDMFAQLIMFVFALGIPLILILIFLSMKKKDDRLKRLEDKVDQLIADKHN</sequence>
<evidence type="ECO:0000256" key="1">
    <source>
        <dbReference type="SAM" id="Phobius"/>
    </source>
</evidence>
<keyword evidence="1" id="KW-1133">Transmembrane helix</keyword>
<comment type="caution">
    <text evidence="2">The sequence shown here is derived from an EMBL/GenBank/DDBJ whole genome shotgun (WGS) entry which is preliminary data.</text>
</comment>
<reference evidence="2 3" key="1">
    <citation type="submission" date="2019-03" db="EMBL/GenBank/DDBJ databases">
        <authorList>
            <person name="He R.-H."/>
        </authorList>
    </citation>
    <scope>NUCLEOTIDE SEQUENCE [LARGE SCALE GENOMIC DNA]</scope>
    <source>
        <strain evidence="3">SH 714</strain>
    </source>
</reference>
<protein>
    <recommendedName>
        <fullName evidence="4">DUF4083 domain-containing protein</fullName>
    </recommendedName>
</protein>
<gene>
    <name evidence="2" type="ORF">E3U55_06190</name>
</gene>
<dbReference type="AlphaFoldDB" id="A0A4Y8IQT3"/>
<name>A0A4Y8IQT3_9BACI</name>